<feature type="transmembrane region" description="Helical" evidence="1">
    <location>
        <begin position="165"/>
        <end position="184"/>
    </location>
</feature>
<feature type="transmembrane region" description="Helical" evidence="1">
    <location>
        <begin position="335"/>
        <end position="354"/>
    </location>
</feature>
<feature type="transmembrane region" description="Helical" evidence="1">
    <location>
        <begin position="360"/>
        <end position="379"/>
    </location>
</feature>
<feature type="transmembrane region" description="Helical" evidence="1">
    <location>
        <begin position="272"/>
        <end position="290"/>
    </location>
</feature>
<feature type="transmembrane region" description="Helical" evidence="1">
    <location>
        <begin position="47"/>
        <end position="70"/>
    </location>
</feature>
<proteinExistence type="predicted"/>
<keyword evidence="1" id="KW-0472">Membrane</keyword>
<dbReference type="AlphaFoldDB" id="A0A9X3YGS5"/>
<dbReference type="PANTHER" id="PTHR36840:SF1">
    <property type="entry name" value="BLL5714 PROTEIN"/>
    <property type="match status" value="1"/>
</dbReference>
<organism evidence="2 3">
    <name type="scientific">Tahibacter soli</name>
    <dbReference type="NCBI Taxonomy" id="2983605"/>
    <lineage>
        <taxon>Bacteria</taxon>
        <taxon>Pseudomonadati</taxon>
        <taxon>Pseudomonadota</taxon>
        <taxon>Gammaproteobacteria</taxon>
        <taxon>Lysobacterales</taxon>
        <taxon>Rhodanobacteraceae</taxon>
        <taxon>Tahibacter</taxon>
    </lineage>
</organism>
<dbReference type="InterPro" id="IPR010640">
    <property type="entry name" value="Low_temperature_requirement_A"/>
</dbReference>
<accession>A0A9X3YGS5</accession>
<keyword evidence="1" id="KW-1133">Transmembrane helix</keyword>
<feature type="transmembrane region" description="Helical" evidence="1">
    <location>
        <begin position="231"/>
        <end position="251"/>
    </location>
</feature>
<feature type="transmembrane region" description="Helical" evidence="1">
    <location>
        <begin position="21"/>
        <end position="41"/>
    </location>
</feature>
<sequence>MQHDRGLLREHGHGHGKVTTVELFFDLVFVFAVTQLSHHLMLHFTPVGAIETLLLTLGVWWVWIYTSWVTNWLDPEKVPTRVLLLVMMFAGLVLSASLPQAFGERAWGFAGAYVCMQVGRTAYVLWAVAGHTNMVRNFQRILAWLVLSAAFWFAGATFGEWRLPLWIAALAIEVASPSLGFYVPGLGRSLTRDWNVEGGHLSERCALFVIIALGESILVTGATFAQGEWNATALAAFAVSFAGSVAMWWIYFDAAADAGTARIVESDDPGRIARIAYTYMHVAIVAGIIVSAVGDEFVLAHPAGHGDAKTALAVLGGAALYLAGNAAFRWTITRRLAASHVGGVAALALVAPVSTRLSPLALSGACALVLVAVAVRDAYANRAAASGARNT</sequence>
<protein>
    <submittedName>
        <fullName evidence="2">Low temperature requirement protein A</fullName>
    </submittedName>
</protein>
<dbReference type="RefSeq" id="WP_263543197.1">
    <property type="nucleotide sequence ID" value="NZ_JAOVZO020000003.1"/>
</dbReference>
<keyword evidence="1" id="KW-0812">Transmembrane</keyword>
<keyword evidence="3" id="KW-1185">Reference proteome</keyword>
<evidence type="ECO:0000313" key="2">
    <source>
        <dbReference type="EMBL" id="MDC8011931.1"/>
    </source>
</evidence>
<feature type="transmembrane region" description="Helical" evidence="1">
    <location>
        <begin position="205"/>
        <end position="225"/>
    </location>
</feature>
<feature type="transmembrane region" description="Helical" evidence="1">
    <location>
        <begin position="108"/>
        <end position="129"/>
    </location>
</feature>
<dbReference type="Proteomes" id="UP001139971">
    <property type="component" value="Unassembled WGS sequence"/>
</dbReference>
<feature type="transmembrane region" description="Helical" evidence="1">
    <location>
        <begin position="82"/>
        <end position="102"/>
    </location>
</feature>
<dbReference type="EMBL" id="JAOVZO020000003">
    <property type="protein sequence ID" value="MDC8011931.1"/>
    <property type="molecule type" value="Genomic_DNA"/>
</dbReference>
<reference evidence="2" key="1">
    <citation type="submission" date="2023-02" db="EMBL/GenBank/DDBJ databases">
        <title>Tahibacter soli sp. nov. isolated from soil.</title>
        <authorList>
            <person name="Baek J.H."/>
            <person name="Lee J.K."/>
            <person name="Choi D.G."/>
            <person name="Jeon C.O."/>
        </authorList>
    </citation>
    <scope>NUCLEOTIDE SEQUENCE</scope>
    <source>
        <strain evidence="2">BL</strain>
    </source>
</reference>
<feature type="transmembrane region" description="Helical" evidence="1">
    <location>
        <begin position="141"/>
        <end position="159"/>
    </location>
</feature>
<comment type="caution">
    <text evidence="2">The sequence shown here is derived from an EMBL/GenBank/DDBJ whole genome shotgun (WGS) entry which is preliminary data.</text>
</comment>
<evidence type="ECO:0000313" key="3">
    <source>
        <dbReference type="Proteomes" id="UP001139971"/>
    </source>
</evidence>
<evidence type="ECO:0000256" key="1">
    <source>
        <dbReference type="SAM" id="Phobius"/>
    </source>
</evidence>
<dbReference type="Pfam" id="PF06772">
    <property type="entry name" value="LtrA"/>
    <property type="match status" value="1"/>
</dbReference>
<gene>
    <name evidence="2" type="ORF">OD750_005150</name>
</gene>
<name>A0A9X3YGS5_9GAMM</name>
<feature type="transmembrane region" description="Helical" evidence="1">
    <location>
        <begin position="310"/>
        <end position="328"/>
    </location>
</feature>
<dbReference type="PANTHER" id="PTHR36840">
    <property type="entry name" value="BLL5714 PROTEIN"/>
    <property type="match status" value="1"/>
</dbReference>